<dbReference type="InterPro" id="IPR046235">
    <property type="entry name" value="DUF6268"/>
</dbReference>
<accession>A0ABW2L974</accession>
<gene>
    <name evidence="3" type="ORF">ACFQY0_17380</name>
</gene>
<name>A0ABW2L974_9BACT</name>
<dbReference type="RefSeq" id="WP_379715005.1">
    <property type="nucleotide sequence ID" value="NZ_JBHTBS010000011.1"/>
</dbReference>
<dbReference type="EMBL" id="JBHTBS010000011">
    <property type="protein sequence ID" value="MFC7338973.1"/>
    <property type="molecule type" value="Genomic_DNA"/>
</dbReference>
<comment type="caution">
    <text evidence="3">The sequence shown here is derived from an EMBL/GenBank/DDBJ whole genome shotgun (WGS) entry which is preliminary data.</text>
</comment>
<sequence>MKSTISAGIAALALVSSAPAIDVAQFIDALTARVTYSSGMDLENAPAEFDYTELSLMAFLSQPKPLGGDWHAIAYLDLKVSEFDFEGNPLIGTFGDDLESNLYHVGVPFVFYHTNDSSRWTYGAWINPAISSDFQSVDDDDFYLGAAIAGGYQVNDCFVIGGGVYVSDMFHDASVYPGLGFVWTPTEDWLVTYYGPRFVARRDINHRNQLGLEVAYNGGTWNVDANTLSSQIDYSSWRTGLYYRYNVTGEVWLEAAAGFTFANEFNLESRGGNEIFPTLGDAESGVYGFLGVSVARW</sequence>
<protein>
    <submittedName>
        <fullName evidence="3">DUF6268 family outer membrane beta-barrel protein</fullName>
    </submittedName>
</protein>
<proteinExistence type="predicted"/>
<evidence type="ECO:0000259" key="2">
    <source>
        <dbReference type="Pfam" id="PF19783"/>
    </source>
</evidence>
<organism evidence="3 4">
    <name type="scientific">Haloferula chungangensis</name>
    <dbReference type="NCBI Taxonomy" id="1048331"/>
    <lineage>
        <taxon>Bacteria</taxon>
        <taxon>Pseudomonadati</taxon>
        <taxon>Verrucomicrobiota</taxon>
        <taxon>Verrucomicrobiia</taxon>
        <taxon>Verrucomicrobiales</taxon>
        <taxon>Verrucomicrobiaceae</taxon>
        <taxon>Haloferula</taxon>
    </lineage>
</organism>
<evidence type="ECO:0000256" key="1">
    <source>
        <dbReference type="SAM" id="SignalP"/>
    </source>
</evidence>
<reference evidence="4" key="1">
    <citation type="journal article" date="2019" name="Int. J. Syst. Evol. Microbiol.">
        <title>The Global Catalogue of Microorganisms (GCM) 10K type strain sequencing project: providing services to taxonomists for standard genome sequencing and annotation.</title>
        <authorList>
            <consortium name="The Broad Institute Genomics Platform"/>
            <consortium name="The Broad Institute Genome Sequencing Center for Infectious Disease"/>
            <person name="Wu L."/>
            <person name="Ma J."/>
        </authorList>
    </citation>
    <scope>NUCLEOTIDE SEQUENCE [LARGE SCALE GENOMIC DNA]</scope>
    <source>
        <strain evidence="4">CGMCC 4.1467</strain>
    </source>
</reference>
<dbReference type="Proteomes" id="UP001596472">
    <property type="component" value="Unassembled WGS sequence"/>
</dbReference>
<feature type="signal peptide" evidence="1">
    <location>
        <begin position="1"/>
        <end position="20"/>
    </location>
</feature>
<evidence type="ECO:0000313" key="3">
    <source>
        <dbReference type="EMBL" id="MFC7338973.1"/>
    </source>
</evidence>
<feature type="chain" id="PRO_5046439738" evidence="1">
    <location>
        <begin position="21"/>
        <end position="297"/>
    </location>
</feature>
<feature type="domain" description="DUF6268" evidence="2">
    <location>
        <begin position="100"/>
        <end position="281"/>
    </location>
</feature>
<evidence type="ECO:0000313" key="4">
    <source>
        <dbReference type="Proteomes" id="UP001596472"/>
    </source>
</evidence>
<keyword evidence="4" id="KW-1185">Reference proteome</keyword>
<keyword evidence="1" id="KW-0732">Signal</keyword>
<dbReference type="Pfam" id="PF19783">
    <property type="entry name" value="DUF6268"/>
    <property type="match status" value="1"/>
</dbReference>